<sequence length="162" mass="18635">MQQEHVLSELFRHIEEMTATKECCTSDSNTLQFLEACNKIFENGFLSHSRVVSMDSEVLKSIDEGYQFFSNWLKEVQIKKGSSFNYADPNKEFLAWQTVETLFSQYKYNAGGKLDAVNYATARAASLVKQVVSSHHCSKDYKDQPLQTTELPLNRKQYQKKA</sequence>
<protein>
    <submittedName>
        <fullName evidence="1">Uncharacterized protein</fullName>
    </submittedName>
</protein>
<organism evidence="1">
    <name type="scientific">Amphimedon queenslandica</name>
    <name type="common">Sponge</name>
    <dbReference type="NCBI Taxonomy" id="400682"/>
    <lineage>
        <taxon>Eukaryota</taxon>
        <taxon>Metazoa</taxon>
        <taxon>Porifera</taxon>
        <taxon>Demospongiae</taxon>
        <taxon>Heteroscleromorpha</taxon>
        <taxon>Haplosclerida</taxon>
        <taxon>Niphatidae</taxon>
        <taxon>Amphimedon</taxon>
    </lineage>
</organism>
<proteinExistence type="predicted"/>
<evidence type="ECO:0000313" key="1">
    <source>
        <dbReference type="EnsemblMetazoa" id="Aqu2.1.28396_001"/>
    </source>
</evidence>
<reference evidence="1" key="1">
    <citation type="submission" date="2017-05" db="UniProtKB">
        <authorList>
            <consortium name="EnsemblMetazoa"/>
        </authorList>
    </citation>
    <scope>IDENTIFICATION</scope>
</reference>
<dbReference type="OrthoDB" id="10064381at2759"/>
<dbReference type="EnsemblMetazoa" id="Aqu2.1.28396_001">
    <property type="protein sequence ID" value="Aqu2.1.28396_001"/>
    <property type="gene ID" value="Aqu2.1.28396"/>
</dbReference>
<dbReference type="InParanoid" id="A0A1X7UL55"/>
<name>A0A1X7UL55_AMPQE</name>
<accession>A0A1X7UL55</accession>
<dbReference type="AlphaFoldDB" id="A0A1X7UL55"/>